<feature type="non-terminal residue" evidence="1">
    <location>
        <position position="152"/>
    </location>
</feature>
<evidence type="ECO:0000313" key="1">
    <source>
        <dbReference type="EMBL" id="KJA12580.1"/>
    </source>
</evidence>
<dbReference type="OMA" id="AKRECIS"/>
<dbReference type="EMBL" id="KN818116">
    <property type="protein sequence ID" value="KJA12580.1"/>
    <property type="molecule type" value="Genomic_DNA"/>
</dbReference>
<sequence>DGHEWTVSEDWEFRTGLTNDIMHVSTEETTMQTRLEPGLMALRERFKSEAVFREVIDALLEIDQGTSLRKKKRARHRAQEYFIEDNRLWKLGSSKSIRGEAKRECISQEEATDLAREIHRQNGHFHRDNVKSNMLTKFVSPKLDASIVGAIL</sequence>
<gene>
    <name evidence="1" type="ORF">HYPSUDRAFT_107971</name>
</gene>
<dbReference type="OrthoDB" id="3234307at2759"/>
<dbReference type="Gene3D" id="1.10.340.70">
    <property type="match status" value="1"/>
</dbReference>
<dbReference type="Proteomes" id="UP000054270">
    <property type="component" value="Unassembled WGS sequence"/>
</dbReference>
<proteinExistence type="predicted"/>
<dbReference type="STRING" id="945553.A0A0D2NVJ9"/>
<keyword evidence="2" id="KW-1185">Reference proteome</keyword>
<name>A0A0D2NVJ9_HYPSF</name>
<dbReference type="AlphaFoldDB" id="A0A0D2NVJ9"/>
<feature type="non-terminal residue" evidence="1">
    <location>
        <position position="1"/>
    </location>
</feature>
<accession>A0A0D2NVJ9</accession>
<organism evidence="1 2">
    <name type="scientific">Hypholoma sublateritium (strain FD-334 SS-4)</name>
    <dbReference type="NCBI Taxonomy" id="945553"/>
    <lineage>
        <taxon>Eukaryota</taxon>
        <taxon>Fungi</taxon>
        <taxon>Dikarya</taxon>
        <taxon>Basidiomycota</taxon>
        <taxon>Agaricomycotina</taxon>
        <taxon>Agaricomycetes</taxon>
        <taxon>Agaricomycetidae</taxon>
        <taxon>Agaricales</taxon>
        <taxon>Agaricineae</taxon>
        <taxon>Strophariaceae</taxon>
        <taxon>Hypholoma</taxon>
    </lineage>
</organism>
<protein>
    <submittedName>
        <fullName evidence="1">Uncharacterized protein</fullName>
    </submittedName>
</protein>
<evidence type="ECO:0000313" key="2">
    <source>
        <dbReference type="Proteomes" id="UP000054270"/>
    </source>
</evidence>
<reference evidence="2" key="1">
    <citation type="submission" date="2014-04" db="EMBL/GenBank/DDBJ databases">
        <title>Evolutionary Origins and Diversification of the Mycorrhizal Mutualists.</title>
        <authorList>
            <consortium name="DOE Joint Genome Institute"/>
            <consortium name="Mycorrhizal Genomics Consortium"/>
            <person name="Kohler A."/>
            <person name="Kuo A."/>
            <person name="Nagy L.G."/>
            <person name="Floudas D."/>
            <person name="Copeland A."/>
            <person name="Barry K.W."/>
            <person name="Cichocki N."/>
            <person name="Veneault-Fourrey C."/>
            <person name="LaButti K."/>
            <person name="Lindquist E.A."/>
            <person name="Lipzen A."/>
            <person name="Lundell T."/>
            <person name="Morin E."/>
            <person name="Murat C."/>
            <person name="Riley R."/>
            <person name="Ohm R."/>
            <person name="Sun H."/>
            <person name="Tunlid A."/>
            <person name="Henrissat B."/>
            <person name="Grigoriev I.V."/>
            <person name="Hibbett D.S."/>
            <person name="Martin F."/>
        </authorList>
    </citation>
    <scope>NUCLEOTIDE SEQUENCE [LARGE SCALE GENOMIC DNA]</scope>
    <source>
        <strain evidence="2">FD-334 SS-4</strain>
    </source>
</reference>